<dbReference type="RefSeq" id="WP_310919679.1">
    <property type="nucleotide sequence ID" value="NZ_JAMQON010000003.1"/>
</dbReference>
<feature type="transmembrane region" description="Helical" evidence="1">
    <location>
        <begin position="106"/>
        <end position="131"/>
    </location>
</feature>
<feature type="transmembrane region" description="Helical" evidence="1">
    <location>
        <begin position="143"/>
        <end position="163"/>
    </location>
</feature>
<keyword evidence="3" id="KW-0482">Metalloprotease</keyword>
<organism evidence="3 4">
    <name type="scientific">Haloarcula saliterrae</name>
    <dbReference type="NCBI Taxonomy" id="2950534"/>
    <lineage>
        <taxon>Archaea</taxon>
        <taxon>Methanobacteriati</taxon>
        <taxon>Methanobacteriota</taxon>
        <taxon>Stenosarchaea group</taxon>
        <taxon>Halobacteria</taxon>
        <taxon>Halobacteriales</taxon>
        <taxon>Haloarculaceae</taxon>
        <taxon>Haloarcula</taxon>
    </lineage>
</organism>
<dbReference type="PANTHER" id="PTHR39430:SF1">
    <property type="entry name" value="PROTEASE"/>
    <property type="match status" value="1"/>
</dbReference>
<dbReference type="PANTHER" id="PTHR39430">
    <property type="entry name" value="MEMBRANE-ASSOCIATED PROTEASE-RELATED"/>
    <property type="match status" value="1"/>
</dbReference>
<evidence type="ECO:0000313" key="4">
    <source>
        <dbReference type="Proteomes" id="UP001259659"/>
    </source>
</evidence>
<dbReference type="Proteomes" id="UP001259659">
    <property type="component" value="Unassembled WGS sequence"/>
</dbReference>
<feature type="transmembrane region" description="Helical" evidence="1">
    <location>
        <begin position="249"/>
        <end position="271"/>
    </location>
</feature>
<keyword evidence="1" id="KW-1133">Transmembrane helix</keyword>
<feature type="transmembrane region" description="Helical" evidence="1">
    <location>
        <begin position="216"/>
        <end position="237"/>
    </location>
</feature>
<dbReference type="InterPro" id="IPR003675">
    <property type="entry name" value="Rce1/LyrA-like_dom"/>
</dbReference>
<evidence type="ECO:0000259" key="2">
    <source>
        <dbReference type="Pfam" id="PF02517"/>
    </source>
</evidence>
<proteinExistence type="predicted"/>
<comment type="caution">
    <text evidence="3">The sequence shown here is derived from an EMBL/GenBank/DDBJ whole genome shotgun (WGS) entry which is preliminary data.</text>
</comment>
<dbReference type="GO" id="GO:0008237">
    <property type="term" value="F:metallopeptidase activity"/>
    <property type="evidence" value="ECO:0007669"/>
    <property type="project" value="UniProtKB-KW"/>
</dbReference>
<dbReference type="EMBL" id="JAMQON010000003">
    <property type="protein sequence ID" value="MDS0260013.1"/>
    <property type="molecule type" value="Genomic_DNA"/>
</dbReference>
<dbReference type="Pfam" id="PF02517">
    <property type="entry name" value="Rce1-like"/>
    <property type="match status" value="1"/>
</dbReference>
<protein>
    <submittedName>
        <fullName evidence="3">CPBP family intramembrane metalloprotease</fullName>
    </submittedName>
</protein>
<keyword evidence="4" id="KW-1185">Reference proteome</keyword>
<evidence type="ECO:0000313" key="3">
    <source>
        <dbReference type="EMBL" id="MDS0260013.1"/>
    </source>
</evidence>
<evidence type="ECO:0000256" key="1">
    <source>
        <dbReference type="SAM" id="Phobius"/>
    </source>
</evidence>
<gene>
    <name evidence="3" type="ORF">NDI56_11470</name>
</gene>
<keyword evidence="3" id="KW-0645">Protease</keyword>
<sequence length="335" mass="35093">MSRSDLITEVRGYLVNPAEKRLRAPWRISLWVFLFAFAGVLITAVNLTLPMASRSGPLAALYAMARQVGLILAAVAAGVGIGYLLDRRSLADYGLSVDGQWWRDAGFGVALGFALPTAVLLAQLAVGFTTITGALPTGPSDTFYFAGTGAVLRLALLVPFFVVQASTEEIIVRGYLLTNLAEGAAGLIGKAASTVAATVLTGALFGVLHWTNPNATLLSVGNITLYGLLLGACYVLTGRLGIACGFHVAWNYTLALWDFPVSGLDVGVALVGTRTTGPELVTGGGFGPEGGLVALPILALGSGALYWWVRREYGRVEILDAIAVPDLRIPTRGGE</sequence>
<keyword evidence="1" id="KW-0472">Membrane</keyword>
<keyword evidence="3" id="KW-0378">Hydrolase</keyword>
<name>A0ABU2FDJ2_9EURY</name>
<keyword evidence="1" id="KW-0812">Transmembrane</keyword>
<feature type="transmembrane region" description="Helical" evidence="1">
    <location>
        <begin position="291"/>
        <end position="309"/>
    </location>
</feature>
<reference evidence="3 4" key="1">
    <citation type="submission" date="2022-06" db="EMBL/GenBank/DDBJ databases">
        <title>Haloarcula sp. a new haloarchaeum isolate from saline soil.</title>
        <authorList>
            <person name="Strakova D."/>
            <person name="Galisteo C."/>
            <person name="Sanchez-Porro C."/>
            <person name="Ventosa A."/>
        </authorList>
    </citation>
    <scope>NUCLEOTIDE SEQUENCE [LARGE SCALE GENOMIC DNA]</scope>
    <source>
        <strain evidence="3 4">S1CR25-12</strain>
    </source>
</reference>
<accession>A0ABU2FDJ2</accession>
<feature type="transmembrane region" description="Helical" evidence="1">
    <location>
        <begin position="64"/>
        <end position="85"/>
    </location>
</feature>
<feature type="domain" description="CAAX prenyl protease 2/Lysostaphin resistance protein A-like" evidence="2">
    <location>
        <begin position="154"/>
        <end position="252"/>
    </location>
</feature>
<feature type="transmembrane region" description="Helical" evidence="1">
    <location>
        <begin position="184"/>
        <end position="210"/>
    </location>
</feature>
<feature type="transmembrane region" description="Helical" evidence="1">
    <location>
        <begin position="30"/>
        <end position="52"/>
    </location>
</feature>